<reference evidence="1 2" key="1">
    <citation type="submission" date="2016-02" db="EMBL/GenBank/DDBJ databases">
        <title>Complete genome of Sinomonas atrocyanea KCTC 3377.</title>
        <authorList>
            <person name="Kim K.M."/>
        </authorList>
    </citation>
    <scope>NUCLEOTIDE SEQUENCE [LARGE SCALE GENOMIC DNA]</scope>
    <source>
        <strain evidence="1 2">KCTC 3377</strain>
    </source>
</reference>
<sequence length="142" mass="15525">MTVSPLTPRGRRGLLARWESVRTLLVLEGAPDERARTEAACLGALEAWDLINLRRRHERDRGNGSEAKMLEAALRPLQSVVVGLLRHPGDTETARSVIRAAQRRFEQDAGLGPVQRAAGARVAYEAFSSLDALLTSGMRRAG</sequence>
<dbReference type="Proteomes" id="UP000070134">
    <property type="component" value="Chromosome"/>
</dbReference>
<accession>A0A127A580</accession>
<dbReference type="KEGG" id="satk:SA2016_3261"/>
<dbReference type="AlphaFoldDB" id="A0A127A580"/>
<name>A0A127A580_9MICC</name>
<protein>
    <submittedName>
        <fullName evidence="1">Uncharacterized protein</fullName>
    </submittedName>
</protein>
<gene>
    <name evidence="1" type="ORF">SA2016_3261</name>
</gene>
<dbReference type="STRING" id="37927.SA2016_3261"/>
<organism evidence="1 2">
    <name type="scientific">Sinomonas atrocyanea</name>
    <dbReference type="NCBI Taxonomy" id="37927"/>
    <lineage>
        <taxon>Bacteria</taxon>
        <taxon>Bacillati</taxon>
        <taxon>Actinomycetota</taxon>
        <taxon>Actinomycetes</taxon>
        <taxon>Micrococcales</taxon>
        <taxon>Micrococcaceae</taxon>
        <taxon>Sinomonas</taxon>
    </lineage>
</organism>
<keyword evidence="2" id="KW-1185">Reference proteome</keyword>
<dbReference type="RefSeq" id="WP_066500040.1">
    <property type="nucleotide sequence ID" value="NZ_BJMO01000009.1"/>
</dbReference>
<evidence type="ECO:0000313" key="1">
    <source>
        <dbReference type="EMBL" id="AMM33924.1"/>
    </source>
</evidence>
<dbReference type="EMBL" id="CP014518">
    <property type="protein sequence ID" value="AMM33924.1"/>
    <property type="molecule type" value="Genomic_DNA"/>
</dbReference>
<proteinExistence type="predicted"/>
<evidence type="ECO:0000313" key="2">
    <source>
        <dbReference type="Proteomes" id="UP000070134"/>
    </source>
</evidence>